<dbReference type="EMBL" id="CP007453">
    <property type="protein sequence ID" value="AHM58261.1"/>
    <property type="molecule type" value="Genomic_DNA"/>
</dbReference>
<geneLocation type="plasmid" evidence="10 16">
    <name>EAL2_808p</name>
</geneLocation>
<sequence length="426" mass="49507">MCIFLGIDIIKLSFKEVCTFYMGILSKDQIRQMIKHYGIKDAKDIHEALKDMFSETIQEMLEAELDEHLGYSKYDYKNKETTNSRNGKRSKKILSDLGEFEIEVPRDRDGDFEPVVVKNHQRSVSGIEDQVIGMYAKGMTTRDIAAQLEKIYGIDASPTLISKITDKILPLAQEWQNRPLEPIYPIIFMDAIHYKVRQDGKVICKAAYAVIGVNIEGKKDVLGLWIGENETAKYWLQVLNDLKNRGVKDILIASIDGLNGFSDAIRAVFPNTDIQRCIVHQIRNSLSYVSYKDRKAFAKELKEVYSAINEQTALIELEKLEEKWGEKYYISLKSWRNNWDELSAYFKYPDEIRKIIYTTNSMESYNRQLRKVTKSKSIFPSDDSLFKSLYLATADITQKWCTKLRDWHLILAQLSIYFEDRINPYL</sequence>
<proteinExistence type="inferred from homology"/>
<protein>
    <recommendedName>
        <fullName evidence="6">Mutator family transposase</fullName>
    </recommendedName>
</protein>
<evidence type="ECO:0000313" key="9">
    <source>
        <dbReference type="EMBL" id="AHM55915.1"/>
    </source>
</evidence>
<evidence type="ECO:0000256" key="4">
    <source>
        <dbReference type="ARBA" id="ARBA00023125"/>
    </source>
</evidence>
<dbReference type="EMBL" id="CP007453">
    <property type="protein sequence ID" value="AHM57806.1"/>
    <property type="molecule type" value="Genomic_DNA"/>
</dbReference>
<dbReference type="NCBIfam" id="NF033543">
    <property type="entry name" value="transpos_IS256"/>
    <property type="match status" value="1"/>
</dbReference>
<name>W8TCM7_PEPAC</name>
<dbReference type="Proteomes" id="UP000019591">
    <property type="component" value="Chromosome"/>
</dbReference>
<evidence type="ECO:0000313" key="8">
    <source>
        <dbReference type="EMBL" id="AHM55781.1"/>
    </source>
</evidence>
<dbReference type="PATRIC" id="fig|1286171.3.peg.193"/>
<evidence type="ECO:0000313" key="16">
    <source>
        <dbReference type="Proteomes" id="UP000019591"/>
    </source>
</evidence>
<dbReference type="KEGG" id="eac:EAL2_808p00380"/>
<dbReference type="KEGG" id="eac:EAL2_808p06300"/>
<evidence type="ECO:0000313" key="14">
    <source>
        <dbReference type="EMBL" id="AHM58133.1"/>
    </source>
</evidence>
<keyword evidence="3 6" id="KW-0815">Transposition</keyword>
<keyword evidence="4 6" id="KW-0238">DNA-binding</keyword>
<dbReference type="EMBL" id="CP007452">
    <property type="protein sequence ID" value="AHM55558.1"/>
    <property type="molecule type" value="Genomic_DNA"/>
</dbReference>
<evidence type="ECO:0000256" key="6">
    <source>
        <dbReference type="RuleBase" id="RU365089"/>
    </source>
</evidence>
<dbReference type="EMBL" id="CP007453">
    <property type="protein sequence ID" value="AHM57760.1"/>
    <property type="molecule type" value="Genomic_DNA"/>
</dbReference>
<dbReference type="GO" id="GO:0003677">
    <property type="term" value="F:DNA binding"/>
    <property type="evidence" value="ECO:0007669"/>
    <property type="project" value="UniProtKB-UniRule"/>
</dbReference>
<dbReference type="EMBL" id="CP007452">
    <property type="protein sequence ID" value="AHM55915.1"/>
    <property type="molecule type" value="Genomic_DNA"/>
</dbReference>
<dbReference type="EMBL" id="CP007453">
    <property type="protein sequence ID" value="AHM57545.1"/>
    <property type="molecule type" value="Genomic_DNA"/>
</dbReference>
<dbReference type="PANTHER" id="PTHR33217">
    <property type="entry name" value="TRANSPOSASE FOR INSERTION SEQUENCE ELEMENT IS1081"/>
    <property type="match status" value="1"/>
</dbReference>
<dbReference type="KEGG" id="eac:EAL2_808p02510"/>
<accession>W8TCM7</accession>
<dbReference type="GO" id="GO:0006313">
    <property type="term" value="P:DNA transposition"/>
    <property type="evidence" value="ECO:0007669"/>
    <property type="project" value="UniProtKB-UniRule"/>
</dbReference>
<comment type="similarity">
    <text evidence="2 6">Belongs to the transposase mutator family.</text>
</comment>
<keyword evidence="5 6" id="KW-0233">DNA recombination</keyword>
<dbReference type="Proteomes" id="UP000019591">
    <property type="component" value="Plasmid EAL2_808p"/>
</dbReference>
<dbReference type="InterPro" id="IPR001207">
    <property type="entry name" value="Transposase_mutator"/>
</dbReference>
<dbReference type="Pfam" id="PF00872">
    <property type="entry name" value="Transposase_mut"/>
    <property type="match status" value="1"/>
</dbReference>
<dbReference type="EMBL" id="CP007453">
    <property type="protein sequence ID" value="AHM57756.1"/>
    <property type="molecule type" value="Genomic_DNA"/>
</dbReference>
<dbReference type="EMBL" id="CP007453">
    <property type="protein sequence ID" value="AHM58133.1"/>
    <property type="molecule type" value="Genomic_DNA"/>
</dbReference>
<dbReference type="eggNOG" id="COG3328">
    <property type="taxonomic scope" value="Bacteria"/>
</dbReference>
<dbReference type="STRING" id="1286171.EAL2_c02550"/>
<dbReference type="KEGG" id="eac:EAL2_808p02550"/>
<evidence type="ECO:0000313" key="15">
    <source>
        <dbReference type="EMBL" id="AHM58261.1"/>
    </source>
</evidence>
<dbReference type="PROSITE" id="PS01007">
    <property type="entry name" value="TRANSPOSASE_MUTATOR"/>
    <property type="match status" value="1"/>
</dbReference>
<dbReference type="KEGG" id="eac:EAL2_808p07580"/>
<dbReference type="HOGENOM" id="CLU_036805_2_0_9"/>
<evidence type="ECO:0000313" key="12">
    <source>
        <dbReference type="EMBL" id="AHM57760.1"/>
    </source>
</evidence>
<gene>
    <name evidence="10" type="ORF">EAL2_808p00380</name>
    <name evidence="11" type="ORF">EAL2_808p02510</name>
    <name evidence="12" type="ORF">EAL2_808p02550</name>
    <name evidence="13" type="ORF">EAL2_808p03010</name>
    <name evidence="14" type="ORF">EAL2_808p06300</name>
    <name evidence="15" type="ORF">EAL2_808p07580</name>
    <name evidence="7" type="ORF">EAL2_c02550</name>
    <name evidence="8" type="ORF">EAL2_c04790</name>
    <name evidence="9" type="ORF">EAL2_c06130</name>
</gene>
<evidence type="ECO:0000313" key="11">
    <source>
        <dbReference type="EMBL" id="AHM57756.1"/>
    </source>
</evidence>
<evidence type="ECO:0000256" key="5">
    <source>
        <dbReference type="ARBA" id="ARBA00023172"/>
    </source>
</evidence>
<comment type="function">
    <text evidence="1 6">Required for the transposition of the insertion element.</text>
</comment>
<evidence type="ECO:0000313" key="10">
    <source>
        <dbReference type="EMBL" id="AHM57545.1"/>
    </source>
</evidence>
<dbReference type="GO" id="GO:0004803">
    <property type="term" value="F:transposase activity"/>
    <property type="evidence" value="ECO:0007669"/>
    <property type="project" value="UniProtKB-UniRule"/>
</dbReference>
<organism evidence="7 16">
    <name type="scientific">Peptoclostridium acidaminophilum DSM 3953</name>
    <dbReference type="NCBI Taxonomy" id="1286171"/>
    <lineage>
        <taxon>Bacteria</taxon>
        <taxon>Bacillati</taxon>
        <taxon>Bacillota</taxon>
        <taxon>Clostridia</taxon>
        <taxon>Peptostreptococcales</taxon>
        <taxon>Peptoclostridiaceae</taxon>
        <taxon>Peptoclostridium</taxon>
    </lineage>
</organism>
<evidence type="ECO:0000256" key="1">
    <source>
        <dbReference type="ARBA" id="ARBA00002190"/>
    </source>
</evidence>
<evidence type="ECO:0000256" key="2">
    <source>
        <dbReference type="ARBA" id="ARBA00010961"/>
    </source>
</evidence>
<keyword evidence="16" id="KW-1185">Reference proteome</keyword>
<dbReference type="KEGG" id="eac:EAL2_c04790"/>
<evidence type="ECO:0000313" key="7">
    <source>
        <dbReference type="EMBL" id="AHM55558.1"/>
    </source>
</evidence>
<evidence type="ECO:0000256" key="3">
    <source>
        <dbReference type="ARBA" id="ARBA00022578"/>
    </source>
</evidence>
<dbReference type="KEGG" id="eac:EAL2_c02550"/>
<keyword evidence="6" id="KW-0814">Transposable element</keyword>
<reference evidence="7 16" key="1">
    <citation type="journal article" date="2014" name="Genome Announc.">
        <title>Complete Genome Sequence of Amino Acid-Utilizing Eubacterium acidaminophilum al-2 (DSM 3953).</title>
        <authorList>
            <person name="Poehlein A."/>
            <person name="Andreesen J.R."/>
            <person name="Daniel R."/>
        </authorList>
    </citation>
    <scope>NUCLEOTIDE SEQUENCE [LARGE SCALE GENOMIC DNA]</scope>
    <source>
        <strain evidence="7 16">DSM 3953</strain>
        <plasmid evidence="10">EAL2_808p</plasmid>
        <plasmid evidence="16">Plasmid EAL2_808p</plasmid>
    </source>
</reference>
<dbReference type="EMBL" id="CP007452">
    <property type="protein sequence ID" value="AHM55781.1"/>
    <property type="molecule type" value="Genomic_DNA"/>
</dbReference>
<dbReference type="KEGG" id="eac:EAL2_c06130"/>
<evidence type="ECO:0000313" key="13">
    <source>
        <dbReference type="EMBL" id="AHM57806.1"/>
    </source>
</evidence>
<dbReference type="KEGG" id="eac:EAL2_808p03010"/>
<keyword evidence="10" id="KW-0614">Plasmid</keyword>
<dbReference type="AlphaFoldDB" id="W8TCM7"/>
<dbReference type="PANTHER" id="PTHR33217:SF8">
    <property type="entry name" value="MUTATOR FAMILY TRANSPOSASE"/>
    <property type="match status" value="1"/>
</dbReference>